<comment type="caution">
    <text evidence="2">The sequence shown here is derived from an EMBL/GenBank/DDBJ whole genome shotgun (WGS) entry which is preliminary data.</text>
</comment>
<dbReference type="Proteomes" id="UP000177141">
    <property type="component" value="Unassembled WGS sequence"/>
</dbReference>
<evidence type="ECO:0000256" key="1">
    <source>
        <dbReference type="SAM" id="Coils"/>
    </source>
</evidence>
<dbReference type="AlphaFoldDB" id="A0A1F7IY89"/>
<organism evidence="2 3">
    <name type="scientific">Candidatus Roizmanbacteria bacterium RIFCSPLOWO2_01_FULL_38_12</name>
    <dbReference type="NCBI Taxonomy" id="1802061"/>
    <lineage>
        <taxon>Bacteria</taxon>
        <taxon>Candidatus Roizmaniibacteriota</taxon>
    </lineage>
</organism>
<dbReference type="STRING" id="1802061.A3A93_01685"/>
<evidence type="ECO:0000313" key="2">
    <source>
        <dbReference type="EMBL" id="OGK48330.1"/>
    </source>
</evidence>
<reference evidence="2 3" key="1">
    <citation type="journal article" date="2016" name="Nat. Commun.">
        <title>Thousands of microbial genomes shed light on interconnected biogeochemical processes in an aquifer system.</title>
        <authorList>
            <person name="Anantharaman K."/>
            <person name="Brown C.T."/>
            <person name="Hug L.A."/>
            <person name="Sharon I."/>
            <person name="Castelle C.J."/>
            <person name="Probst A.J."/>
            <person name="Thomas B.C."/>
            <person name="Singh A."/>
            <person name="Wilkins M.J."/>
            <person name="Karaoz U."/>
            <person name="Brodie E.L."/>
            <person name="Williams K.H."/>
            <person name="Hubbard S.S."/>
            <person name="Banfield J.F."/>
        </authorList>
    </citation>
    <scope>NUCLEOTIDE SEQUENCE [LARGE SCALE GENOMIC DNA]</scope>
</reference>
<proteinExistence type="predicted"/>
<gene>
    <name evidence="2" type="ORF">A3A93_01685</name>
</gene>
<sequence length="110" mass="12938">MKNKHFYTDIVEVDSIFVALDKMDLTSEELSQLKEMVESQVHQVVIDTVLSQLSEKDQKFFLMHLAHGRHDEILQHLKKNIEKVEEKIIKAVDELKNDLHADIKESRQKK</sequence>
<keyword evidence="1" id="KW-0175">Coiled coil</keyword>
<protein>
    <submittedName>
        <fullName evidence="2">Uncharacterized protein</fullName>
    </submittedName>
</protein>
<feature type="coiled-coil region" evidence="1">
    <location>
        <begin position="67"/>
        <end position="98"/>
    </location>
</feature>
<accession>A0A1F7IY89</accession>
<evidence type="ECO:0000313" key="3">
    <source>
        <dbReference type="Proteomes" id="UP000177141"/>
    </source>
</evidence>
<dbReference type="EMBL" id="MGAL01000017">
    <property type="protein sequence ID" value="OGK48330.1"/>
    <property type="molecule type" value="Genomic_DNA"/>
</dbReference>
<name>A0A1F7IY89_9BACT</name>